<accession>A0A7T3R0L3</accession>
<sequence length="136" mass="14753">MKLVVAVIFLIIAEGMAAGVSTPPPPHVTPPKLVEEVKSVWQLNLDGFSLDPNKWSDAMTMRMVMVGVVTCAAIYFSYKMAYAVGIGVVAYGMVKLSWPLTASLCALIYGWKFNKKVFLGVGLVTSYALCFGVKLI</sequence>
<name>A0A7T3R0L3_9FLAV</name>
<evidence type="ECO:0000256" key="1">
    <source>
        <dbReference type="SAM" id="Phobius"/>
    </source>
</evidence>
<keyword evidence="1" id="KW-0812">Transmembrane</keyword>
<reference evidence="2" key="1">
    <citation type="journal article" date="2020" name="Viruses">
        <title>Soybean Thrips (Thysanoptera: Thripidae) Harbor Highly Diverse Populations of Arthropod, Fungal and Plant Viruses.</title>
        <authorList>
            <person name="Thekke-Veetil T."/>
            <person name="Lagos-Kutz D."/>
            <person name="McCoppin N.K."/>
            <person name="Hartman G.L."/>
            <person name="Ju H.K."/>
            <person name="Lim H.S."/>
            <person name="Domier L.L."/>
        </authorList>
    </citation>
    <scope>NUCLEOTIDE SEQUENCE</scope>
    <source>
        <strain evidence="2">STN1ThV2</strain>
    </source>
</reference>
<keyword evidence="1" id="KW-1133">Transmembrane helix</keyword>
<protein>
    <submittedName>
        <fullName evidence="2">Uncharacterized protein</fullName>
    </submittedName>
</protein>
<feature type="transmembrane region" description="Helical" evidence="1">
    <location>
        <begin position="88"/>
        <end position="111"/>
    </location>
</feature>
<evidence type="ECO:0000313" key="2">
    <source>
        <dbReference type="EMBL" id="QPZ88381.1"/>
    </source>
</evidence>
<feature type="transmembrane region" description="Helical" evidence="1">
    <location>
        <begin position="59"/>
        <end position="76"/>
    </location>
</feature>
<feature type="transmembrane region" description="Helical" evidence="1">
    <location>
        <begin position="117"/>
        <end position="135"/>
    </location>
</feature>
<proteinExistence type="predicted"/>
<organism evidence="2">
    <name type="scientific">Soybean thrips virus 2</name>
    <dbReference type="NCBI Taxonomy" id="2796561"/>
    <lineage>
        <taxon>Viruses</taxon>
        <taxon>Riboviria</taxon>
        <taxon>Orthornavirae</taxon>
        <taxon>Kitrinoviricota</taxon>
        <taxon>Flasuviricetes</taxon>
        <taxon>Amarillovirales</taxon>
        <taxon>Flaviviridae</taxon>
        <taxon>Jingmenvirus group</taxon>
    </lineage>
</organism>
<keyword evidence="1" id="KW-0472">Membrane</keyword>
<dbReference type="EMBL" id="MW023855">
    <property type="protein sequence ID" value="QPZ88381.1"/>
    <property type="molecule type" value="Genomic_RNA"/>
</dbReference>